<dbReference type="Proteomes" id="UP001055439">
    <property type="component" value="Chromosome 8"/>
</dbReference>
<sequence length="157" mass="18443">MHMVKQHQILLLAIPWSKPSNKFLTWEEGLGTGILLFVPCVLHITTLSMLLNIYTLAFLSMLQPHQLHKCLQVGKQLILLSRCHNQFNLQSLWVVLTLILWTSFLRIVQMLGQMLVVAALIFYGIVHSFKLCRLWYRRTLNFCSPCFKNWENETLRF</sequence>
<proteinExistence type="predicted"/>
<accession>A0A9E7GZ57</accession>
<keyword evidence="1" id="KW-0812">Transmembrane</keyword>
<name>A0A9E7GZ57_9LILI</name>
<gene>
    <name evidence="2" type="ORF">MUK42_07041</name>
</gene>
<keyword evidence="3" id="KW-1185">Reference proteome</keyword>
<keyword evidence="1" id="KW-1133">Transmembrane helix</keyword>
<protein>
    <submittedName>
        <fullName evidence="2">DNA repair protein</fullName>
    </submittedName>
</protein>
<evidence type="ECO:0000313" key="2">
    <source>
        <dbReference type="EMBL" id="URE23815.1"/>
    </source>
</evidence>
<evidence type="ECO:0000313" key="3">
    <source>
        <dbReference type="Proteomes" id="UP001055439"/>
    </source>
</evidence>
<dbReference type="AlphaFoldDB" id="A0A9E7GZ57"/>
<keyword evidence="1" id="KW-0472">Membrane</keyword>
<dbReference type="OrthoDB" id="419317at2759"/>
<dbReference type="EMBL" id="CP097510">
    <property type="protein sequence ID" value="URE23815.1"/>
    <property type="molecule type" value="Genomic_DNA"/>
</dbReference>
<organism evidence="2 3">
    <name type="scientific">Musa troglodytarum</name>
    <name type="common">fe'i banana</name>
    <dbReference type="NCBI Taxonomy" id="320322"/>
    <lineage>
        <taxon>Eukaryota</taxon>
        <taxon>Viridiplantae</taxon>
        <taxon>Streptophyta</taxon>
        <taxon>Embryophyta</taxon>
        <taxon>Tracheophyta</taxon>
        <taxon>Spermatophyta</taxon>
        <taxon>Magnoliopsida</taxon>
        <taxon>Liliopsida</taxon>
        <taxon>Zingiberales</taxon>
        <taxon>Musaceae</taxon>
        <taxon>Musa</taxon>
    </lineage>
</organism>
<reference evidence="2" key="1">
    <citation type="submission" date="2022-05" db="EMBL/GenBank/DDBJ databases">
        <title>The Musa troglodytarum L. genome provides insights into the mechanism of non-climacteric behaviour and enrichment of carotenoids.</title>
        <authorList>
            <person name="Wang J."/>
        </authorList>
    </citation>
    <scope>NUCLEOTIDE SEQUENCE</scope>
    <source>
        <tissue evidence="2">Leaf</tissue>
    </source>
</reference>
<feature type="transmembrane region" description="Helical" evidence="1">
    <location>
        <begin position="34"/>
        <end position="59"/>
    </location>
</feature>
<feature type="transmembrane region" description="Helical" evidence="1">
    <location>
        <begin position="110"/>
        <end position="129"/>
    </location>
</feature>
<evidence type="ECO:0000256" key="1">
    <source>
        <dbReference type="SAM" id="Phobius"/>
    </source>
</evidence>